<evidence type="ECO:0000259" key="1">
    <source>
        <dbReference type="PROSITE" id="PS50053"/>
    </source>
</evidence>
<comment type="caution">
    <text evidence="2">The sequence shown here is derived from an EMBL/GenBank/DDBJ whole genome shotgun (WGS) entry which is preliminary data.</text>
</comment>
<accession>M3JVA1</accession>
<dbReference type="AlphaFoldDB" id="M3JVA1"/>
<dbReference type="EMBL" id="AOGT01002046">
    <property type="protein sequence ID" value="EMG46309.1"/>
    <property type="molecule type" value="Genomic_DNA"/>
</dbReference>
<protein>
    <submittedName>
        <fullName evidence="2">Ubiquitin-like protein, putative</fullName>
    </submittedName>
</protein>
<dbReference type="Proteomes" id="UP000011777">
    <property type="component" value="Unassembled WGS sequence"/>
</dbReference>
<reference evidence="2 3" key="1">
    <citation type="submission" date="2013-02" db="EMBL/GenBank/DDBJ databases">
        <title>Genome sequence of Candida maltosa Xu316, a potential industrial strain for xylitol and ethanol production.</title>
        <authorList>
            <person name="Yu J."/>
            <person name="Wang Q."/>
            <person name="Geng X."/>
            <person name="Bao W."/>
            <person name="He P."/>
            <person name="Cai J."/>
        </authorList>
    </citation>
    <scope>NUCLEOTIDE SEQUENCE [LARGE SCALE GENOMIC DNA]</scope>
    <source>
        <strain evidence="3">Xu316</strain>
    </source>
</reference>
<evidence type="ECO:0000313" key="3">
    <source>
        <dbReference type="Proteomes" id="UP000011777"/>
    </source>
</evidence>
<evidence type="ECO:0000313" key="2">
    <source>
        <dbReference type="EMBL" id="EMG46309.1"/>
    </source>
</evidence>
<proteinExistence type="predicted"/>
<dbReference type="OrthoDB" id="4067208at2759"/>
<sequence>MSTAIANISTEKSFIDTYQQLMQLSKNESLDKFNSTQDYNNLESLGPSLPKFTYKFPVGTSQSTSESTINLKFKSIKPPFKFQTELVNVSTGSTIYKVKVKLIESLDVLNTAGVDVKDLKFMVKSKVVQDSTVLSTLIPENEEELSFNCMVSAPTKKQEPTETDPESEVFTISNNSWDKIYDIILQDIQDPTKAKELLAKFKQYV</sequence>
<dbReference type="HOGENOM" id="CLU_1343113_0_0_1"/>
<dbReference type="Gene3D" id="3.10.20.90">
    <property type="entry name" value="Phosphatidylinositol 3-kinase Catalytic Subunit, Chain A, domain 1"/>
    <property type="match status" value="1"/>
</dbReference>
<dbReference type="OMA" id="NCMVSAP"/>
<dbReference type="InterPro" id="IPR000626">
    <property type="entry name" value="Ubiquitin-like_dom"/>
</dbReference>
<feature type="domain" description="Ubiquitin-like" evidence="1">
    <location>
        <begin position="69"/>
        <end position="137"/>
    </location>
</feature>
<organism evidence="2 3">
    <name type="scientific">Candida maltosa (strain Xu316)</name>
    <name type="common">Yeast</name>
    <dbReference type="NCBI Taxonomy" id="1245528"/>
    <lineage>
        <taxon>Eukaryota</taxon>
        <taxon>Fungi</taxon>
        <taxon>Dikarya</taxon>
        <taxon>Ascomycota</taxon>
        <taxon>Saccharomycotina</taxon>
        <taxon>Pichiomycetes</taxon>
        <taxon>Debaryomycetaceae</taxon>
        <taxon>Candida/Lodderomyces clade</taxon>
        <taxon>Candida</taxon>
    </lineage>
</organism>
<name>M3JVA1_CANMX</name>
<dbReference type="PROSITE" id="PS50053">
    <property type="entry name" value="UBIQUITIN_2"/>
    <property type="match status" value="1"/>
</dbReference>
<gene>
    <name evidence="2" type="ORF">G210_3428</name>
</gene>
<dbReference type="eggNOG" id="ENOG502S36W">
    <property type="taxonomic scope" value="Eukaryota"/>
</dbReference>
<keyword evidence="3" id="KW-1185">Reference proteome</keyword>